<evidence type="ECO:0000313" key="2">
    <source>
        <dbReference type="EMBL" id="GMR42660.1"/>
    </source>
</evidence>
<keyword evidence="3" id="KW-1185">Reference proteome</keyword>
<evidence type="ECO:0000256" key="1">
    <source>
        <dbReference type="SAM" id="Phobius"/>
    </source>
</evidence>
<feature type="non-terminal residue" evidence="2">
    <location>
        <position position="190"/>
    </location>
</feature>
<gene>
    <name evidence="2" type="ORF">PMAYCL1PPCAC_12855</name>
</gene>
<protein>
    <submittedName>
        <fullName evidence="2">Uncharacterized protein</fullName>
    </submittedName>
</protein>
<dbReference type="AlphaFoldDB" id="A0AAN4ZT34"/>
<feature type="transmembrane region" description="Helical" evidence="1">
    <location>
        <begin position="104"/>
        <end position="125"/>
    </location>
</feature>
<evidence type="ECO:0000313" key="3">
    <source>
        <dbReference type="Proteomes" id="UP001328107"/>
    </source>
</evidence>
<dbReference type="EMBL" id="BTRK01000003">
    <property type="protein sequence ID" value="GMR42660.1"/>
    <property type="molecule type" value="Genomic_DNA"/>
</dbReference>
<keyword evidence="1" id="KW-1133">Transmembrane helix</keyword>
<name>A0AAN4ZT34_9BILA</name>
<proteinExistence type="predicted"/>
<dbReference type="Proteomes" id="UP001328107">
    <property type="component" value="Unassembled WGS sequence"/>
</dbReference>
<keyword evidence="1" id="KW-0812">Transmembrane</keyword>
<sequence length="190" mass="22224">MVAHLDEYLDGGCQPRFEGDLNMKALQGRAVGSRWFEALTAAEKEEMHEESIVHMHHLMNPNRRSSPFYETSDGKRKRRLEVDYLYEESGILQAIRRSGEARIYLWYALYFLILRVWMSTFLLLADIILDPYNALLDCTDSEKHRCGPQRAGAIYALWAYMVNNSLAWIICLVCTHILPQYDERFNTFHV</sequence>
<feature type="transmembrane region" description="Helical" evidence="1">
    <location>
        <begin position="157"/>
        <end position="178"/>
    </location>
</feature>
<organism evidence="2 3">
    <name type="scientific">Pristionchus mayeri</name>
    <dbReference type="NCBI Taxonomy" id="1317129"/>
    <lineage>
        <taxon>Eukaryota</taxon>
        <taxon>Metazoa</taxon>
        <taxon>Ecdysozoa</taxon>
        <taxon>Nematoda</taxon>
        <taxon>Chromadorea</taxon>
        <taxon>Rhabditida</taxon>
        <taxon>Rhabditina</taxon>
        <taxon>Diplogasteromorpha</taxon>
        <taxon>Diplogasteroidea</taxon>
        <taxon>Neodiplogasteridae</taxon>
        <taxon>Pristionchus</taxon>
    </lineage>
</organism>
<comment type="caution">
    <text evidence="2">The sequence shown here is derived from an EMBL/GenBank/DDBJ whole genome shotgun (WGS) entry which is preliminary data.</text>
</comment>
<accession>A0AAN4ZT34</accession>
<reference evidence="3" key="1">
    <citation type="submission" date="2022-10" db="EMBL/GenBank/DDBJ databases">
        <title>Genome assembly of Pristionchus species.</title>
        <authorList>
            <person name="Yoshida K."/>
            <person name="Sommer R.J."/>
        </authorList>
    </citation>
    <scope>NUCLEOTIDE SEQUENCE [LARGE SCALE GENOMIC DNA]</scope>
    <source>
        <strain evidence="3">RS5460</strain>
    </source>
</reference>
<keyword evidence="1" id="KW-0472">Membrane</keyword>